<comment type="similarity">
    <text evidence="4">Belongs to the TRAFAC class YlqF/YawG GTPase family. MTG1 subfamily.</text>
</comment>
<dbReference type="GO" id="GO:0006412">
    <property type="term" value="P:translation"/>
    <property type="evidence" value="ECO:0007669"/>
    <property type="project" value="TreeGrafter"/>
</dbReference>
<dbReference type="PIRSF" id="PIRSF006230">
    <property type="entry name" value="MG442"/>
    <property type="match status" value="1"/>
</dbReference>
<accession>A0A1I6QI01</accession>
<proteinExistence type="inferred from homology"/>
<evidence type="ECO:0000256" key="6">
    <source>
        <dbReference type="SAM" id="MobiDB-lite"/>
    </source>
</evidence>
<evidence type="ECO:0000313" key="9">
    <source>
        <dbReference type="Proteomes" id="UP000198660"/>
    </source>
</evidence>
<keyword evidence="9" id="KW-1185">Reference proteome</keyword>
<evidence type="ECO:0000256" key="1">
    <source>
        <dbReference type="ARBA" id="ARBA00014898"/>
    </source>
</evidence>
<dbReference type="InterPro" id="IPR006073">
    <property type="entry name" value="GTP-bd"/>
</dbReference>
<keyword evidence="3 4" id="KW-0342">GTP-binding</keyword>
<evidence type="ECO:0000256" key="3">
    <source>
        <dbReference type="ARBA" id="ARBA00023134"/>
    </source>
</evidence>
<dbReference type="SUPFAM" id="SSF52540">
    <property type="entry name" value="P-loop containing nucleoside triphosphate hydrolases"/>
    <property type="match status" value="1"/>
</dbReference>
<protein>
    <recommendedName>
        <fullName evidence="1 4">Ribosome biogenesis GTPase A</fullName>
    </recommendedName>
</protein>
<dbReference type="PANTHER" id="PTHR45782">
    <property type="entry name" value="MITOCHONDRIAL RIBOSOME-ASSOCIATED GTPASE 1"/>
    <property type="match status" value="1"/>
</dbReference>
<dbReference type="Pfam" id="PF01926">
    <property type="entry name" value="MMR_HSR1"/>
    <property type="match status" value="1"/>
</dbReference>
<dbReference type="FunFam" id="3.40.50.300:FF:000590">
    <property type="entry name" value="Ribosome biogenesis GTPase A"/>
    <property type="match status" value="1"/>
</dbReference>
<dbReference type="Proteomes" id="UP000198660">
    <property type="component" value="Unassembled WGS sequence"/>
</dbReference>
<comment type="subcellular location">
    <subcellularLocation>
        <location evidence="4">Cytoplasm</location>
    </subcellularLocation>
</comment>
<feature type="domain" description="CP-type G" evidence="7">
    <location>
        <begin position="34"/>
        <end position="198"/>
    </location>
</feature>
<organism evidence="8 9">
    <name type="scientific">Marininema halotolerans</name>
    <dbReference type="NCBI Taxonomy" id="1155944"/>
    <lineage>
        <taxon>Bacteria</taxon>
        <taxon>Bacillati</taxon>
        <taxon>Bacillota</taxon>
        <taxon>Bacilli</taxon>
        <taxon>Bacillales</taxon>
        <taxon>Thermoactinomycetaceae</taxon>
        <taxon>Marininema</taxon>
    </lineage>
</organism>
<feature type="binding site" evidence="5">
    <location>
        <position position="194"/>
    </location>
    <ligand>
        <name>GTP</name>
        <dbReference type="ChEBI" id="CHEBI:37565"/>
    </ligand>
</feature>
<dbReference type="CDD" id="cd01856">
    <property type="entry name" value="YlqF"/>
    <property type="match status" value="1"/>
</dbReference>
<dbReference type="InterPro" id="IPR019991">
    <property type="entry name" value="GTP-bd_ribosome_bgen"/>
</dbReference>
<reference evidence="9" key="1">
    <citation type="submission" date="2016-10" db="EMBL/GenBank/DDBJ databases">
        <authorList>
            <person name="Varghese N."/>
            <person name="Submissions S."/>
        </authorList>
    </citation>
    <scope>NUCLEOTIDE SEQUENCE [LARGE SCALE GENOMIC DNA]</scope>
    <source>
        <strain evidence="9">DSM 45789</strain>
    </source>
</reference>
<dbReference type="GO" id="GO:0005525">
    <property type="term" value="F:GTP binding"/>
    <property type="evidence" value="ECO:0007669"/>
    <property type="project" value="UniProtKB-KW"/>
</dbReference>
<dbReference type="PANTHER" id="PTHR45782:SF4">
    <property type="entry name" value="MITOCHONDRIAL RIBOSOME-ASSOCIATED GTPASE 1"/>
    <property type="match status" value="1"/>
</dbReference>
<dbReference type="Gene3D" id="1.10.1580.10">
    <property type="match status" value="1"/>
</dbReference>
<dbReference type="InterPro" id="IPR030378">
    <property type="entry name" value="G_CP_dom"/>
</dbReference>
<dbReference type="GO" id="GO:0003924">
    <property type="term" value="F:GTPase activity"/>
    <property type="evidence" value="ECO:0007669"/>
    <property type="project" value="TreeGrafter"/>
</dbReference>
<dbReference type="InterPro" id="IPR027417">
    <property type="entry name" value="P-loop_NTPase"/>
</dbReference>
<comment type="function">
    <text evidence="4">Required for a late step of 50S ribosomal subunit assembly. Has GTPase activity.</text>
</comment>
<keyword evidence="2 4" id="KW-0547">Nucleotide-binding</keyword>
<dbReference type="PROSITE" id="PS51721">
    <property type="entry name" value="G_CP"/>
    <property type="match status" value="1"/>
</dbReference>
<dbReference type="NCBIfam" id="TIGR03596">
    <property type="entry name" value="GTPase_YlqF"/>
    <property type="match status" value="1"/>
</dbReference>
<gene>
    <name evidence="8" type="ORF">SAMN05444972_103163</name>
</gene>
<evidence type="ECO:0000256" key="4">
    <source>
        <dbReference type="PIRNR" id="PIRNR006230"/>
    </source>
</evidence>
<evidence type="ECO:0000313" key="8">
    <source>
        <dbReference type="EMBL" id="SFS52032.1"/>
    </source>
</evidence>
<dbReference type="GO" id="GO:0005737">
    <property type="term" value="C:cytoplasm"/>
    <property type="evidence" value="ECO:0007669"/>
    <property type="project" value="UniProtKB-SubCell"/>
</dbReference>
<dbReference type="EMBL" id="FPAA01000003">
    <property type="protein sequence ID" value="SFS52032.1"/>
    <property type="molecule type" value="Genomic_DNA"/>
</dbReference>
<name>A0A1I6QI01_9BACL</name>
<dbReference type="InterPro" id="IPR016478">
    <property type="entry name" value="GTPase_MTG1"/>
</dbReference>
<evidence type="ECO:0000256" key="2">
    <source>
        <dbReference type="ARBA" id="ARBA00022741"/>
    </source>
</evidence>
<feature type="region of interest" description="Disordered" evidence="6">
    <location>
        <begin position="299"/>
        <end position="318"/>
    </location>
</feature>
<dbReference type="InterPro" id="IPR023179">
    <property type="entry name" value="GTP-bd_ortho_bundle_sf"/>
</dbReference>
<keyword evidence="4" id="KW-0963">Cytoplasm</keyword>
<dbReference type="AlphaFoldDB" id="A0A1I6QI01"/>
<evidence type="ECO:0000256" key="5">
    <source>
        <dbReference type="PIRSR" id="PIRSR006230-1"/>
    </source>
</evidence>
<sequence>MLFFGQLNTLRFCGEKGDKMSTIQWFPGHMAKARREVEEKIKQVDLVFELLDARLPMASRNPMIDEVLGEKLRVIILTKSDLADAEVTKEWSEHFRASHIKVLPIDTLSGEGIKKIPLISRELMKEKLANRERKGIRSERIRAMVVGVPNVGKSALINRLAGRSVAKTGDRPGITRMQQWIKVGDGMELLDTPGILWPKFEDQIVGFRLAASGAIREDILPIDEVGLYLLSYLGEWYPRLLSERYKIEDPQSMEGLQLLEEVGRRRGCMRKGGEIDYDKAADIVVKDLRSGRLGRISLERPSDWEGEMDEGDGDHPPD</sequence>
<dbReference type="Gene3D" id="3.40.50.300">
    <property type="entry name" value="P-loop containing nucleotide triphosphate hydrolases"/>
    <property type="match status" value="1"/>
</dbReference>
<evidence type="ECO:0000259" key="7">
    <source>
        <dbReference type="PROSITE" id="PS51721"/>
    </source>
</evidence>